<evidence type="ECO:0000259" key="1">
    <source>
        <dbReference type="Pfam" id="PF14311"/>
    </source>
</evidence>
<gene>
    <name evidence="2" type="ORF">B7715_00875</name>
</gene>
<reference evidence="2 3" key="1">
    <citation type="journal article" date="2016" name="Eur. J. Clin. Microbiol. Infect. Dis.">
        <title>Whole genome sequencing as a tool for phylogenetic analysis of clinical strains of Mitis group streptococci.</title>
        <authorList>
            <person name="Rasmussen L.H."/>
            <person name="Dargis R."/>
            <person name="Hojholt K."/>
            <person name="Christensen J.J."/>
            <person name="Skovgaard O."/>
            <person name="Justesen U.S."/>
            <person name="Rosenvinge F.S."/>
            <person name="Moser C."/>
            <person name="Lukjancenko O."/>
            <person name="Rasmussen S."/>
            <person name="Nielsen X.C."/>
        </authorList>
    </citation>
    <scope>NUCLEOTIDE SEQUENCE [LARGE SCALE GENOMIC DNA]</scope>
    <source>
        <strain evidence="2 3">OD_321121_09</strain>
    </source>
</reference>
<dbReference type="RefSeq" id="WP_082307642.1">
    <property type="nucleotide sequence ID" value="NZ_NCUQ01000008.1"/>
</dbReference>
<comment type="caution">
    <text evidence="2">The sequence shown here is derived from an EMBL/GenBank/DDBJ whole genome shotgun (WGS) entry which is preliminary data.</text>
</comment>
<accession>A0A1X1I5L9</accession>
<dbReference type="InterPro" id="IPR036280">
    <property type="entry name" value="Multihaem_cyt_sf"/>
</dbReference>
<dbReference type="SUPFAM" id="SSF48695">
    <property type="entry name" value="Multiheme cytochromes"/>
    <property type="match status" value="2"/>
</dbReference>
<dbReference type="EMBL" id="NCUQ01000008">
    <property type="protein sequence ID" value="ORO68358.1"/>
    <property type="molecule type" value="Genomic_DNA"/>
</dbReference>
<feature type="domain" description="Treble clef zinc finger" evidence="1">
    <location>
        <begin position="392"/>
        <end position="446"/>
    </location>
</feature>
<dbReference type="AlphaFoldDB" id="A0A1X1I5L9"/>
<sequence>MNKKVKDNPAIYMYWDQKRNVLDPKKLSSNSLKYAYWSCPYCQHHWEAKIIDVQLDSYEYLRCCPHCGLGERSIDENESVLQVYPDFRNYINYSIEQDEELDEKLLTLSFNSKRKFNFKCPTCQLSWKDSATNKRLFQLTSGDLFHFGCNETTYHCDYKSVYPNLAKIYSDHLNKFKFNELKLSYNITVPIHWECDKCHCKFELSIDRLLNRIKRSGHYCSECHSSFEELLDKDFDVSPLSFLNSSMLKEWSKRNNITPNQVDVLSNVHVLWECTNCHGEYSCSLFEKTDRSCPFCSNREKLQDFNTLNETHPYLREFWDLSNERDFSEYWFKSNNVVSWVCPCCKINFQCSPAEMISRTDLENQNFQTCPNQCDWRTEVFKNNIFLKEPKLIKEWSDKNNIPIHLAQTTIETKKYWWDCSKCHGTYLCSIPIRREVSQCCPYCNNDKPLKGFNTFDYLYPELAKLWAPNNKVPIDSFVPLLTEKRFYLWLCKECNFEFHERFSIILNKYLSSETKDLKEMCPFCAELKERQDNISFEDLMNEWDYLNNLILGDPERITNSTKLRFWWICKNNPEHRYRMAIVDKIANIKRSIEPCMFCKGRRRKREHFVPYRKI</sequence>
<name>A0A1X1I5L9_STROR</name>
<organism evidence="2 3">
    <name type="scientific">Streptococcus oralis subsp. oralis</name>
    <dbReference type="NCBI Taxonomy" id="1891914"/>
    <lineage>
        <taxon>Bacteria</taxon>
        <taxon>Bacillati</taxon>
        <taxon>Bacillota</taxon>
        <taxon>Bacilli</taxon>
        <taxon>Lactobacillales</taxon>
        <taxon>Streptococcaceae</taxon>
        <taxon>Streptococcus</taxon>
    </lineage>
</organism>
<feature type="domain" description="Treble clef zinc finger" evidence="1">
    <location>
        <begin position="14"/>
        <end position="68"/>
    </location>
</feature>
<proteinExistence type="predicted"/>
<evidence type="ECO:0000313" key="2">
    <source>
        <dbReference type="EMBL" id="ORO68358.1"/>
    </source>
</evidence>
<protein>
    <recommendedName>
        <fullName evidence="1">Treble clef zinc finger domain-containing protein</fullName>
    </recommendedName>
</protein>
<dbReference type="Pfam" id="PF14311">
    <property type="entry name" value="DUF4379"/>
    <property type="match status" value="4"/>
</dbReference>
<dbReference type="PANTHER" id="PTHR37317">
    <property type="entry name" value="BLR8090 PROTEIN"/>
    <property type="match status" value="1"/>
</dbReference>
<feature type="domain" description="Treble clef zinc finger" evidence="1">
    <location>
        <begin position="540"/>
        <end position="602"/>
    </location>
</feature>
<dbReference type="InterPro" id="IPR025487">
    <property type="entry name" value="DUF4379"/>
</dbReference>
<dbReference type="PANTHER" id="PTHR37317:SF1">
    <property type="entry name" value="ZINC-RIBBON DOMAIN-CONTAINING PROTEIN-RELATED"/>
    <property type="match status" value="1"/>
</dbReference>
<feature type="domain" description="Treble clef zinc finger" evidence="1">
    <location>
        <begin position="248"/>
        <end position="299"/>
    </location>
</feature>
<dbReference type="Proteomes" id="UP000193961">
    <property type="component" value="Unassembled WGS sequence"/>
</dbReference>
<evidence type="ECO:0000313" key="3">
    <source>
        <dbReference type="Proteomes" id="UP000193961"/>
    </source>
</evidence>